<evidence type="ECO:0000256" key="2">
    <source>
        <dbReference type="ARBA" id="ARBA00010309"/>
    </source>
</evidence>
<proteinExistence type="inferred from homology"/>
<keyword evidence="3" id="KW-0678">Repressor</keyword>
<reference evidence="18" key="1">
    <citation type="submission" date="2011-05" db="EMBL/GenBank/DDBJ databases">
        <authorList>
            <person name="Richards S.R."/>
            <person name="Qu J."/>
            <person name="Jiang H."/>
            <person name="Jhangiani S.N."/>
            <person name="Agravi P."/>
            <person name="Goodspeed R."/>
            <person name="Gross S."/>
            <person name="Mandapat C."/>
            <person name="Jackson L."/>
            <person name="Mathew T."/>
            <person name="Pu L."/>
            <person name="Thornton R."/>
            <person name="Saada N."/>
            <person name="Wilczek-Boney K.B."/>
            <person name="Lee S."/>
            <person name="Kovar C."/>
            <person name="Wu Y."/>
            <person name="Scherer S.E."/>
            <person name="Worley K.C."/>
            <person name="Muzny D.M."/>
            <person name="Gibbs R."/>
        </authorList>
    </citation>
    <scope>NUCLEOTIDE SEQUENCE</scope>
    <source>
        <strain evidence="18">Brora</strain>
    </source>
</reference>
<evidence type="ECO:0000256" key="7">
    <source>
        <dbReference type="ARBA" id="ARBA00023002"/>
    </source>
</evidence>
<evidence type="ECO:0000313" key="17">
    <source>
        <dbReference type="EnsemblMetazoa" id="SMAR009020-PA"/>
    </source>
</evidence>
<dbReference type="EnsemblMetazoa" id="SMAR009020-RA">
    <property type="protein sequence ID" value="SMAR009020-PA"/>
    <property type="gene ID" value="SMAR009020"/>
</dbReference>
<dbReference type="PROSITE" id="PS51184">
    <property type="entry name" value="JMJC"/>
    <property type="match status" value="1"/>
</dbReference>
<comment type="subcellular location">
    <subcellularLocation>
        <location evidence="1 14">Nucleus</location>
    </subcellularLocation>
</comment>
<dbReference type="OMA" id="YLEYMGV"/>
<dbReference type="AlphaFoldDB" id="T1J5W2"/>
<evidence type="ECO:0000259" key="16">
    <source>
        <dbReference type="PROSITE" id="PS51184"/>
    </source>
</evidence>
<dbReference type="FunFam" id="3.90.930.40:FF:000001">
    <property type="entry name" value="ribosomal oxygenase 1 isoform X1"/>
    <property type="match status" value="1"/>
</dbReference>
<evidence type="ECO:0000256" key="13">
    <source>
        <dbReference type="ARBA" id="ARBA00047915"/>
    </source>
</evidence>
<dbReference type="Gene3D" id="3.90.930.40">
    <property type="match status" value="1"/>
</dbReference>
<organism evidence="17 18">
    <name type="scientific">Strigamia maritima</name>
    <name type="common">European centipede</name>
    <name type="synonym">Geophilus maritimus</name>
    <dbReference type="NCBI Taxonomy" id="126957"/>
    <lineage>
        <taxon>Eukaryota</taxon>
        <taxon>Metazoa</taxon>
        <taxon>Ecdysozoa</taxon>
        <taxon>Arthropoda</taxon>
        <taxon>Myriapoda</taxon>
        <taxon>Chilopoda</taxon>
        <taxon>Pleurostigmophora</taxon>
        <taxon>Geophilomorpha</taxon>
        <taxon>Linotaeniidae</taxon>
        <taxon>Strigamia</taxon>
    </lineage>
</organism>
<dbReference type="PhylomeDB" id="T1J5W2"/>
<dbReference type="SMART" id="SM00558">
    <property type="entry name" value="JmjC"/>
    <property type="match status" value="1"/>
</dbReference>
<feature type="region of interest" description="Disordered" evidence="15">
    <location>
        <begin position="1"/>
        <end position="107"/>
    </location>
</feature>
<dbReference type="EC" id="1.14.11.27" evidence="14"/>
<dbReference type="EMBL" id="JH431868">
    <property type="status" value="NOT_ANNOTATED_CDS"/>
    <property type="molecule type" value="Genomic_DNA"/>
</dbReference>
<evidence type="ECO:0000313" key="18">
    <source>
        <dbReference type="Proteomes" id="UP000014500"/>
    </source>
</evidence>
<feature type="domain" description="JmjC" evidence="16">
    <location>
        <begin position="250"/>
        <end position="395"/>
    </location>
</feature>
<keyword evidence="18" id="KW-1185">Reference proteome</keyword>
<evidence type="ECO:0000256" key="1">
    <source>
        <dbReference type="ARBA" id="ARBA00004123"/>
    </source>
</evidence>
<dbReference type="GO" id="GO:0140680">
    <property type="term" value="F:histone H3K36me/H3K36me2 demethylase activity"/>
    <property type="evidence" value="ECO:0007669"/>
    <property type="project" value="UniProtKB-EC"/>
</dbReference>
<name>T1J5W2_STRMM</name>
<evidence type="ECO:0000256" key="6">
    <source>
        <dbReference type="ARBA" id="ARBA00022964"/>
    </source>
</evidence>
<sequence>MKSKKPVSAFAVLKTREVRRISNNKKRKSNSPQIQNNLSKKMKNKEVLENLKRQVHAQLDKSPMVYRPKPRDKQPKENKFSSEVEKKFKEANNNTKPINGHKRRRSSIKKNINIENDNMDSFTVEQGGVSKTILSKSTEVEKVENDSISLFDSRHEAKKCFSWLIFPVTPDNFFKDVWEKTPLLVKRHHNSTYYKRIFSTDEFDRILKEQVVQFGKNIDVTSYVDGKRETHNPEGRAHASVVWDYYQNGCSIRLLNPQTFSKSVWNLTSFLQEYFGSCVGANVYLTPPGTQGFAPHYDDIEAFVLQLEGKKRWKLYAPRNPSETLPRHSSSNLNPKELGENILTVQLEPGDMLYFPRGFIHQASTQGDAHSLHITVSAAQQNTWGDFLQKLVPTALEQLFEDDQEFRESLPIDYMKNMGVANSDILSEGREKFLEKLQNLMNKLISNLPVDPCVDQIAKKYVHDCLPPVLNKAERKVTIIGNQSKWDNGAIVNQFKLENKTQIKLIRSTILRLVTEENVVRVYHSMENSREYHGEEPQFMEILPDMAIGVEYLIHSYPNFIAIDELPVEKDDDRMTLAAALYEKGLVMTKEPLN</sequence>
<evidence type="ECO:0000256" key="5">
    <source>
        <dbReference type="ARBA" id="ARBA00022853"/>
    </source>
</evidence>
<evidence type="ECO:0000256" key="15">
    <source>
        <dbReference type="SAM" id="MobiDB-lite"/>
    </source>
</evidence>
<evidence type="ECO:0000256" key="4">
    <source>
        <dbReference type="ARBA" id="ARBA00022723"/>
    </source>
</evidence>
<reference evidence="17" key="2">
    <citation type="submission" date="2015-02" db="UniProtKB">
        <authorList>
            <consortium name="EnsemblMetazoa"/>
        </authorList>
    </citation>
    <scope>IDENTIFICATION</scope>
</reference>
<dbReference type="Pfam" id="PF08007">
    <property type="entry name" value="JmjC_2"/>
    <property type="match status" value="1"/>
</dbReference>
<dbReference type="eggNOG" id="KOG3706">
    <property type="taxonomic scope" value="Eukaryota"/>
</dbReference>
<evidence type="ECO:0000256" key="8">
    <source>
        <dbReference type="ARBA" id="ARBA00023004"/>
    </source>
</evidence>
<dbReference type="GO" id="GO:0005506">
    <property type="term" value="F:iron ion binding"/>
    <property type="evidence" value="ECO:0007669"/>
    <property type="project" value="UniProtKB-UniRule"/>
</dbReference>
<dbReference type="FunFam" id="1.10.10.1500:FF:000001">
    <property type="entry name" value="ribosomal oxygenase 1 isoform X1"/>
    <property type="match status" value="1"/>
</dbReference>
<dbReference type="PANTHER" id="PTHR13096:SF8">
    <property type="entry name" value="RIBOSOMAL OXYGENASE 1"/>
    <property type="match status" value="1"/>
</dbReference>
<dbReference type="Gene3D" id="1.10.10.1500">
    <property type="entry name" value="JmjC domain-containing ribosomal oxygenase (ROX), dimer domain"/>
    <property type="match status" value="1"/>
</dbReference>
<dbReference type="PANTHER" id="PTHR13096">
    <property type="entry name" value="MINA53 MYC INDUCED NUCLEAR ANTIGEN"/>
    <property type="match status" value="1"/>
</dbReference>
<comment type="cofactor">
    <cofactor evidence="14">
        <name>Fe(2+)</name>
        <dbReference type="ChEBI" id="CHEBI:29033"/>
    </cofactor>
    <text evidence="14">Binds 1 Fe(2+) ion per subunit.</text>
</comment>
<dbReference type="GO" id="GO:0005730">
    <property type="term" value="C:nucleolus"/>
    <property type="evidence" value="ECO:0007669"/>
    <property type="project" value="TreeGrafter"/>
</dbReference>
<evidence type="ECO:0000256" key="9">
    <source>
        <dbReference type="ARBA" id="ARBA00023015"/>
    </source>
</evidence>
<keyword evidence="6 14" id="KW-0223">Dioxygenase</keyword>
<evidence type="ECO:0000256" key="10">
    <source>
        <dbReference type="ARBA" id="ARBA00023163"/>
    </source>
</evidence>
<keyword evidence="10 14" id="KW-0804">Transcription</keyword>
<feature type="compositionally biased region" description="Polar residues" evidence="15">
    <location>
        <begin position="30"/>
        <end position="39"/>
    </location>
</feature>
<evidence type="ECO:0000256" key="14">
    <source>
        <dbReference type="RuleBase" id="RU366061"/>
    </source>
</evidence>
<feature type="compositionally biased region" description="Basic and acidic residues" evidence="15">
    <location>
        <begin position="69"/>
        <end position="90"/>
    </location>
</feature>
<protein>
    <recommendedName>
        <fullName evidence="14">Bifunctional lysine-specific demethylase and histidyl-hydroxylase</fullName>
        <ecNumber evidence="14">1.14.11.27</ecNumber>
    </recommendedName>
</protein>
<dbReference type="GO" id="GO:0045471">
    <property type="term" value="P:response to ethanol"/>
    <property type="evidence" value="ECO:0007669"/>
    <property type="project" value="UniProtKB-ARBA"/>
</dbReference>
<comment type="similarity">
    <text evidence="2">Belongs to the ROX family. NO66 subfamily.</text>
</comment>
<dbReference type="HOGENOM" id="CLU_013645_4_1_1"/>
<evidence type="ECO:0000256" key="12">
    <source>
        <dbReference type="ARBA" id="ARBA00025670"/>
    </source>
</evidence>
<dbReference type="InterPro" id="IPR003347">
    <property type="entry name" value="JmjC_dom"/>
</dbReference>
<dbReference type="InterPro" id="IPR039994">
    <property type="entry name" value="NO66-like"/>
</dbReference>
<evidence type="ECO:0000256" key="11">
    <source>
        <dbReference type="ARBA" id="ARBA00023242"/>
    </source>
</evidence>
<dbReference type="GO" id="GO:0032453">
    <property type="term" value="F:histone H3K4 demethylase activity"/>
    <property type="evidence" value="ECO:0007669"/>
    <property type="project" value="TreeGrafter"/>
</dbReference>
<comment type="function">
    <text evidence="12">Oxygenase that can act as both a histone lysine demethylase and a ribosomal histidine hydroxylase. Specifically demethylates 'Lys-4' (H3K4me) and 'Lys-36' (H3K36me) of histone H3, thereby playing a central role in histone code.</text>
</comment>
<keyword evidence="9 14" id="KW-0805">Transcription regulation</keyword>
<dbReference type="Pfam" id="PF21233">
    <property type="entry name" value="WHD_RIOX1"/>
    <property type="match status" value="1"/>
</dbReference>
<dbReference type="InterPro" id="IPR049043">
    <property type="entry name" value="WHD_RIOX1"/>
</dbReference>
<evidence type="ECO:0000256" key="3">
    <source>
        <dbReference type="ARBA" id="ARBA00022491"/>
    </source>
</evidence>
<dbReference type="Proteomes" id="UP000014500">
    <property type="component" value="Unassembled WGS sequence"/>
</dbReference>
<dbReference type="STRING" id="126957.T1J5W2"/>
<keyword evidence="11 14" id="KW-0539">Nucleus</keyword>
<accession>T1J5W2</accession>
<keyword evidence="8 14" id="KW-0408">Iron</keyword>
<keyword evidence="5" id="KW-0156">Chromatin regulator</keyword>
<dbReference type="SUPFAM" id="SSF51197">
    <property type="entry name" value="Clavaminate synthase-like"/>
    <property type="match status" value="1"/>
</dbReference>
<comment type="catalytic activity">
    <reaction evidence="13 14">
        <text>N(6),N(6)-dimethyl-L-lysyl(36)-[histone H3] + 2 2-oxoglutarate + 2 O2 = L-lysyl(36)-[histone H3] + 2 formaldehyde + 2 succinate + 2 CO2</text>
        <dbReference type="Rhea" id="RHEA:42032"/>
        <dbReference type="Rhea" id="RHEA-COMP:9785"/>
        <dbReference type="Rhea" id="RHEA-COMP:9787"/>
        <dbReference type="ChEBI" id="CHEBI:15379"/>
        <dbReference type="ChEBI" id="CHEBI:16526"/>
        <dbReference type="ChEBI" id="CHEBI:16810"/>
        <dbReference type="ChEBI" id="CHEBI:16842"/>
        <dbReference type="ChEBI" id="CHEBI:29969"/>
        <dbReference type="ChEBI" id="CHEBI:30031"/>
        <dbReference type="ChEBI" id="CHEBI:61976"/>
        <dbReference type="EC" id="1.14.11.27"/>
    </reaction>
</comment>
<keyword evidence="7 14" id="KW-0560">Oxidoreductase</keyword>
<dbReference type="Gene3D" id="2.60.120.650">
    <property type="entry name" value="Cupin"/>
    <property type="match status" value="1"/>
</dbReference>
<dbReference type="FunFam" id="2.60.120.650:FF:000013">
    <property type="entry name" value="Ribosomal oxygenase 1"/>
    <property type="match status" value="1"/>
</dbReference>
<keyword evidence="4 14" id="KW-0479">Metal-binding</keyword>